<dbReference type="EMBL" id="CP034204">
    <property type="protein sequence ID" value="QBZ53972.1"/>
    <property type="molecule type" value="Genomic_DNA"/>
</dbReference>
<dbReference type="Proteomes" id="UP000294847">
    <property type="component" value="Chromosome 1"/>
</dbReference>
<dbReference type="AlphaFoldDB" id="A0A4P7MXZ1"/>
<sequence length="131" mass="14398">MCFVRCFTSPETGTCKRKLPRMVWVGYGTQVSHAHSLLRGPHLNLGSSLNALRPLGLPWFLATSEEENHNVKGPRRAPEICTGNVPVGAKGPTIRFACARASSHSALPEAGYLVIGKFSFMRVQQIQKPRI</sequence>
<evidence type="ECO:0000313" key="2">
    <source>
        <dbReference type="Proteomes" id="UP000294847"/>
    </source>
</evidence>
<name>A0A4P7MXZ1_PYROR</name>
<protein>
    <submittedName>
        <fullName evidence="1">Uncharacterized protein</fullName>
    </submittedName>
</protein>
<reference evidence="1 2" key="1">
    <citation type="journal article" date="2019" name="Mol. Biol. Evol.">
        <title>Blast fungal genomes show frequent chromosomal changes, gene gains and losses, and effector gene turnover.</title>
        <authorList>
            <person name="Gomez Luciano L.B."/>
            <person name="Jason Tsai I."/>
            <person name="Chuma I."/>
            <person name="Tosa Y."/>
            <person name="Chen Y.H."/>
            <person name="Li J.Y."/>
            <person name="Li M.Y."/>
            <person name="Jade Lu M.Y."/>
            <person name="Nakayashiki H."/>
            <person name="Li W.H."/>
        </authorList>
    </citation>
    <scope>NUCLEOTIDE SEQUENCE [LARGE SCALE GENOMIC DNA]</scope>
    <source>
        <strain evidence="1">MZ5-1-6</strain>
    </source>
</reference>
<proteinExistence type="predicted"/>
<gene>
    <name evidence="1" type="ORF">PoMZ_09662</name>
</gene>
<accession>A0A4P7MXZ1</accession>
<organism evidence="1 2">
    <name type="scientific">Pyricularia oryzae</name>
    <name type="common">Rice blast fungus</name>
    <name type="synonym">Magnaporthe oryzae</name>
    <dbReference type="NCBI Taxonomy" id="318829"/>
    <lineage>
        <taxon>Eukaryota</taxon>
        <taxon>Fungi</taxon>
        <taxon>Dikarya</taxon>
        <taxon>Ascomycota</taxon>
        <taxon>Pezizomycotina</taxon>
        <taxon>Sordariomycetes</taxon>
        <taxon>Sordariomycetidae</taxon>
        <taxon>Magnaporthales</taxon>
        <taxon>Pyriculariaceae</taxon>
        <taxon>Pyricularia</taxon>
    </lineage>
</organism>
<evidence type="ECO:0000313" key="1">
    <source>
        <dbReference type="EMBL" id="QBZ53972.1"/>
    </source>
</evidence>